<gene>
    <name evidence="2" type="ORF">CONPUDRAFT_151109</name>
</gene>
<feature type="region of interest" description="Disordered" evidence="1">
    <location>
        <begin position="1"/>
        <end position="81"/>
    </location>
</feature>
<proteinExistence type="predicted"/>
<sequence length="81" mass="8915">MSSKGADRPMYSHEDPAGKNTERKEGQGSKGADDDFQERMNQPPMTEGLSQPGQDSMGADSRLEEAPKDHDEFESSVKRAD</sequence>
<dbReference type="EMBL" id="JH711575">
    <property type="protein sequence ID" value="EIW84061.1"/>
    <property type="molecule type" value="Genomic_DNA"/>
</dbReference>
<evidence type="ECO:0000313" key="2">
    <source>
        <dbReference type="EMBL" id="EIW84061.1"/>
    </source>
</evidence>
<accession>A0A5M3MZK8</accession>
<dbReference type="AlphaFoldDB" id="A0A5M3MZK8"/>
<protein>
    <submittedName>
        <fullName evidence="2">Uncharacterized protein</fullName>
    </submittedName>
</protein>
<keyword evidence="3" id="KW-1185">Reference proteome</keyword>
<feature type="compositionally biased region" description="Basic and acidic residues" evidence="1">
    <location>
        <begin position="1"/>
        <end position="33"/>
    </location>
</feature>
<dbReference type="KEGG" id="cput:CONPUDRAFT_151109"/>
<comment type="caution">
    <text evidence="2">The sequence shown here is derived from an EMBL/GenBank/DDBJ whole genome shotgun (WGS) entry which is preliminary data.</text>
</comment>
<name>A0A5M3MZK8_CONPW</name>
<dbReference type="RefSeq" id="XP_007765874.1">
    <property type="nucleotide sequence ID" value="XM_007767684.1"/>
</dbReference>
<dbReference type="Proteomes" id="UP000053558">
    <property type="component" value="Unassembled WGS sequence"/>
</dbReference>
<feature type="compositionally biased region" description="Basic and acidic residues" evidence="1">
    <location>
        <begin position="61"/>
        <end position="81"/>
    </location>
</feature>
<reference evidence="3" key="1">
    <citation type="journal article" date="2012" name="Science">
        <title>The Paleozoic origin of enzymatic lignin decomposition reconstructed from 31 fungal genomes.</title>
        <authorList>
            <person name="Floudas D."/>
            <person name="Binder M."/>
            <person name="Riley R."/>
            <person name="Barry K."/>
            <person name="Blanchette R.A."/>
            <person name="Henrissat B."/>
            <person name="Martinez A.T."/>
            <person name="Otillar R."/>
            <person name="Spatafora J.W."/>
            <person name="Yadav J.S."/>
            <person name="Aerts A."/>
            <person name="Benoit I."/>
            <person name="Boyd A."/>
            <person name="Carlson A."/>
            <person name="Copeland A."/>
            <person name="Coutinho P.M."/>
            <person name="de Vries R.P."/>
            <person name="Ferreira P."/>
            <person name="Findley K."/>
            <person name="Foster B."/>
            <person name="Gaskell J."/>
            <person name="Glotzer D."/>
            <person name="Gorecki P."/>
            <person name="Heitman J."/>
            <person name="Hesse C."/>
            <person name="Hori C."/>
            <person name="Igarashi K."/>
            <person name="Jurgens J.A."/>
            <person name="Kallen N."/>
            <person name="Kersten P."/>
            <person name="Kohler A."/>
            <person name="Kuees U."/>
            <person name="Kumar T.K.A."/>
            <person name="Kuo A."/>
            <person name="LaButti K."/>
            <person name="Larrondo L.F."/>
            <person name="Lindquist E."/>
            <person name="Ling A."/>
            <person name="Lombard V."/>
            <person name="Lucas S."/>
            <person name="Lundell T."/>
            <person name="Martin R."/>
            <person name="McLaughlin D.J."/>
            <person name="Morgenstern I."/>
            <person name="Morin E."/>
            <person name="Murat C."/>
            <person name="Nagy L.G."/>
            <person name="Nolan M."/>
            <person name="Ohm R.A."/>
            <person name="Patyshakuliyeva A."/>
            <person name="Rokas A."/>
            <person name="Ruiz-Duenas F.J."/>
            <person name="Sabat G."/>
            <person name="Salamov A."/>
            <person name="Samejima M."/>
            <person name="Schmutz J."/>
            <person name="Slot J.C."/>
            <person name="St John F."/>
            <person name="Stenlid J."/>
            <person name="Sun H."/>
            <person name="Sun S."/>
            <person name="Syed K."/>
            <person name="Tsang A."/>
            <person name="Wiebenga A."/>
            <person name="Young D."/>
            <person name="Pisabarro A."/>
            <person name="Eastwood D.C."/>
            <person name="Martin F."/>
            <person name="Cullen D."/>
            <person name="Grigoriev I.V."/>
            <person name="Hibbett D.S."/>
        </authorList>
    </citation>
    <scope>NUCLEOTIDE SEQUENCE [LARGE SCALE GENOMIC DNA]</scope>
    <source>
        <strain evidence="3">RWD-64-598 SS2</strain>
    </source>
</reference>
<evidence type="ECO:0000256" key="1">
    <source>
        <dbReference type="SAM" id="MobiDB-lite"/>
    </source>
</evidence>
<dbReference type="GeneID" id="19202808"/>
<evidence type="ECO:0000313" key="3">
    <source>
        <dbReference type="Proteomes" id="UP000053558"/>
    </source>
</evidence>
<feature type="compositionally biased region" description="Polar residues" evidence="1">
    <location>
        <begin position="39"/>
        <end position="54"/>
    </location>
</feature>
<organism evidence="2 3">
    <name type="scientific">Coniophora puteana (strain RWD-64-598)</name>
    <name type="common">Brown rot fungus</name>
    <dbReference type="NCBI Taxonomy" id="741705"/>
    <lineage>
        <taxon>Eukaryota</taxon>
        <taxon>Fungi</taxon>
        <taxon>Dikarya</taxon>
        <taxon>Basidiomycota</taxon>
        <taxon>Agaricomycotina</taxon>
        <taxon>Agaricomycetes</taxon>
        <taxon>Agaricomycetidae</taxon>
        <taxon>Boletales</taxon>
        <taxon>Coniophorineae</taxon>
        <taxon>Coniophoraceae</taxon>
        <taxon>Coniophora</taxon>
    </lineage>
</organism>